<sequence length="61" mass="7056">MPEPVGAFHHPTTITDDEKLQQWPEKHNREMMFPKSPEPTVPNQTAPRLPDAPQENQPKEE</sequence>
<feature type="compositionally biased region" description="Basic and acidic residues" evidence="1">
    <location>
        <begin position="16"/>
        <end position="32"/>
    </location>
</feature>
<protein>
    <submittedName>
        <fullName evidence="2">Uncharacterized protein</fullName>
    </submittedName>
</protein>
<evidence type="ECO:0000313" key="2">
    <source>
        <dbReference type="EMBL" id="KAJ5597350.1"/>
    </source>
</evidence>
<dbReference type="GeneID" id="81588733"/>
<keyword evidence="3" id="KW-1185">Reference proteome</keyword>
<reference evidence="2" key="2">
    <citation type="submission" date="2023-01" db="EMBL/GenBank/DDBJ databases">
        <authorList>
            <person name="Petersen C."/>
        </authorList>
    </citation>
    <scope>NUCLEOTIDE SEQUENCE</scope>
    <source>
        <strain evidence="2">IBT 12815</strain>
    </source>
</reference>
<evidence type="ECO:0000256" key="1">
    <source>
        <dbReference type="SAM" id="MobiDB-lite"/>
    </source>
</evidence>
<reference evidence="2" key="1">
    <citation type="journal article" date="2023" name="IMA Fungus">
        <title>Comparative genomic study of the Penicillium genus elucidates a diverse pangenome and 15 lateral gene transfer events.</title>
        <authorList>
            <person name="Petersen C."/>
            <person name="Sorensen T."/>
            <person name="Nielsen M.R."/>
            <person name="Sondergaard T.E."/>
            <person name="Sorensen J.L."/>
            <person name="Fitzpatrick D.A."/>
            <person name="Frisvad J.C."/>
            <person name="Nielsen K.L."/>
        </authorList>
    </citation>
    <scope>NUCLEOTIDE SEQUENCE</scope>
    <source>
        <strain evidence="2">IBT 12815</strain>
    </source>
</reference>
<dbReference type="EMBL" id="JAQJAE010000004">
    <property type="protein sequence ID" value="KAJ5597350.1"/>
    <property type="molecule type" value="Genomic_DNA"/>
</dbReference>
<evidence type="ECO:0000313" key="3">
    <source>
        <dbReference type="Proteomes" id="UP001213799"/>
    </source>
</evidence>
<accession>A0AAD6GXG9</accession>
<dbReference type="RefSeq" id="XP_056750567.1">
    <property type="nucleotide sequence ID" value="XM_056898491.1"/>
</dbReference>
<dbReference type="AlphaFoldDB" id="A0AAD6GXG9"/>
<comment type="caution">
    <text evidence="2">The sequence shown here is derived from an EMBL/GenBank/DDBJ whole genome shotgun (WGS) entry which is preliminary data.</text>
</comment>
<dbReference type="Proteomes" id="UP001213799">
    <property type="component" value="Unassembled WGS sequence"/>
</dbReference>
<feature type="region of interest" description="Disordered" evidence="1">
    <location>
        <begin position="1"/>
        <end position="61"/>
    </location>
</feature>
<gene>
    <name evidence="2" type="ORF">N7537_007434</name>
</gene>
<organism evidence="2 3">
    <name type="scientific">Penicillium hordei</name>
    <dbReference type="NCBI Taxonomy" id="40994"/>
    <lineage>
        <taxon>Eukaryota</taxon>
        <taxon>Fungi</taxon>
        <taxon>Dikarya</taxon>
        <taxon>Ascomycota</taxon>
        <taxon>Pezizomycotina</taxon>
        <taxon>Eurotiomycetes</taxon>
        <taxon>Eurotiomycetidae</taxon>
        <taxon>Eurotiales</taxon>
        <taxon>Aspergillaceae</taxon>
        <taxon>Penicillium</taxon>
    </lineage>
</organism>
<name>A0AAD6GXG9_9EURO</name>
<proteinExistence type="predicted"/>